<dbReference type="InterPro" id="IPR012349">
    <property type="entry name" value="Split_barrel_FMN-bd"/>
</dbReference>
<dbReference type="EMBL" id="CP136594">
    <property type="protein sequence ID" value="WOE74061.1"/>
    <property type="molecule type" value="Genomic_DNA"/>
</dbReference>
<gene>
    <name evidence="2" type="ORF">RB602_09330</name>
</gene>
<dbReference type="Gene3D" id="2.30.110.10">
    <property type="entry name" value="Electron Transport, Fmn-binding Protein, Chain A"/>
    <property type="match status" value="1"/>
</dbReference>
<accession>A0AA97F5Y4</accession>
<evidence type="ECO:0000313" key="2">
    <source>
        <dbReference type="EMBL" id="WOE74061.1"/>
    </source>
</evidence>
<evidence type="ECO:0000259" key="1">
    <source>
        <dbReference type="Pfam" id="PF12766"/>
    </source>
</evidence>
<feature type="domain" description="Pyridoxamine 5'-phosphate oxidase Alr4036 family FMN-binding" evidence="1">
    <location>
        <begin position="18"/>
        <end position="104"/>
    </location>
</feature>
<dbReference type="InterPro" id="IPR024624">
    <property type="entry name" value="Pyridox_Oxase_Alr4036_FMN-bd"/>
</dbReference>
<proteinExistence type="predicted"/>
<dbReference type="RefSeq" id="WP_317080291.1">
    <property type="nucleotide sequence ID" value="NZ_CP136594.1"/>
</dbReference>
<protein>
    <submittedName>
        <fullName evidence="2">Pyridoxamine 5'-phosphate oxidase family protein</fullName>
    </submittedName>
</protein>
<sequence>MMDYSNTDNLSRIAQDCWHRLNKAASDRRHAFHQLTIANSDAVGQPHQRIMVLREADGDARRLRFHTDARAAKVDMVGDGAPVSVLAYDMPAKIQIRMSGKAHIETDTPNVDKAWEEATLYARRCYLADPAPGSFTDMPISGLPTELEGVEPTVEEAEPGRTNFALLYITIDRMEWLYLAHTGHRRALFDYETDKGWDGRWMVP</sequence>
<dbReference type="Proteomes" id="UP001302429">
    <property type="component" value="Chromosome"/>
</dbReference>
<dbReference type="AlphaFoldDB" id="A0AA97F5Y4"/>
<dbReference type="SUPFAM" id="SSF50475">
    <property type="entry name" value="FMN-binding split barrel"/>
    <property type="match status" value="1"/>
</dbReference>
<name>A0AA97F5Y4_9SPHN</name>
<dbReference type="KEGG" id="acoa:RB602_09330"/>
<evidence type="ECO:0000313" key="3">
    <source>
        <dbReference type="Proteomes" id="UP001302429"/>
    </source>
</evidence>
<dbReference type="Pfam" id="PF12766">
    <property type="entry name" value="Pyridox_oxase_2"/>
    <property type="match status" value="1"/>
</dbReference>
<keyword evidence="3" id="KW-1185">Reference proteome</keyword>
<reference evidence="2 3" key="1">
    <citation type="submission" date="2023-10" db="EMBL/GenBank/DDBJ databases">
        <title>Complete genome sequence of a Sphingomonadaceae bacterium.</title>
        <authorList>
            <person name="Yan C."/>
        </authorList>
    </citation>
    <scope>NUCLEOTIDE SEQUENCE [LARGE SCALE GENOMIC DNA]</scope>
    <source>
        <strain evidence="2 3">SCSIO 66989</strain>
    </source>
</reference>
<dbReference type="GO" id="GO:0010181">
    <property type="term" value="F:FMN binding"/>
    <property type="evidence" value="ECO:0007669"/>
    <property type="project" value="InterPro"/>
</dbReference>
<organism evidence="2 3">
    <name type="scientific">Alterisphingorhabdus coralli</name>
    <dbReference type="NCBI Taxonomy" id="3071408"/>
    <lineage>
        <taxon>Bacteria</taxon>
        <taxon>Pseudomonadati</taxon>
        <taxon>Pseudomonadota</taxon>
        <taxon>Alphaproteobacteria</taxon>
        <taxon>Sphingomonadales</taxon>
        <taxon>Sphingomonadaceae</taxon>
        <taxon>Alterisphingorhabdus (ex Yan et al. 2024)</taxon>
    </lineage>
</organism>